<evidence type="ECO:0000256" key="6">
    <source>
        <dbReference type="ARBA" id="ARBA00023172"/>
    </source>
</evidence>
<organism evidence="10 11">
    <name type="scientific">Lactiplantibacillus xiangfangensis</name>
    <dbReference type="NCBI Taxonomy" id="942150"/>
    <lineage>
        <taxon>Bacteria</taxon>
        <taxon>Bacillati</taxon>
        <taxon>Bacillota</taxon>
        <taxon>Bacilli</taxon>
        <taxon>Lactobacillales</taxon>
        <taxon>Lactobacillaceae</taxon>
        <taxon>Lactiplantibacillus</taxon>
    </lineage>
</organism>
<dbReference type="Pfam" id="PF07282">
    <property type="entry name" value="Cas12f1-like_TNB"/>
    <property type="match status" value="1"/>
</dbReference>
<keyword evidence="5" id="KW-0238">DNA-binding</keyword>
<proteinExistence type="inferred from homology"/>
<evidence type="ECO:0000256" key="3">
    <source>
        <dbReference type="ARBA" id="ARBA00022723"/>
    </source>
</evidence>
<dbReference type="GO" id="GO:0032196">
    <property type="term" value="P:transposition"/>
    <property type="evidence" value="ECO:0007669"/>
    <property type="project" value="UniProtKB-KW"/>
</dbReference>
<feature type="domain" description="Transposase putative helix-turn-helix" evidence="9">
    <location>
        <begin position="6"/>
        <end position="46"/>
    </location>
</feature>
<keyword evidence="2" id="KW-0815">Transposition</keyword>
<evidence type="ECO:0000256" key="2">
    <source>
        <dbReference type="ARBA" id="ARBA00022578"/>
    </source>
</evidence>
<dbReference type="STRING" id="942150.IV64_GL000697"/>
<evidence type="ECO:0000313" key="11">
    <source>
        <dbReference type="Proteomes" id="UP000051783"/>
    </source>
</evidence>
<keyword evidence="6" id="KW-0233">DNA recombination</keyword>
<accession>A0A0R2MA71</accession>
<keyword evidence="4" id="KW-0862">Zinc</keyword>
<dbReference type="AlphaFoldDB" id="A0A0R2MA71"/>
<comment type="caution">
    <text evidence="10">The sequence shown here is derived from an EMBL/GenBank/DDBJ whole genome shotgun (WGS) entry which is preliminary data.</text>
</comment>
<dbReference type="InterPro" id="IPR021027">
    <property type="entry name" value="Transposase_put_HTH"/>
</dbReference>
<evidence type="ECO:0000259" key="9">
    <source>
        <dbReference type="Pfam" id="PF12323"/>
    </source>
</evidence>
<dbReference type="NCBIfam" id="NF040570">
    <property type="entry name" value="guided_TnpB"/>
    <property type="match status" value="1"/>
</dbReference>
<dbReference type="PATRIC" id="fig|942150.3.peg.714"/>
<protein>
    <submittedName>
        <fullName evidence="10">Transposase</fullName>
    </submittedName>
</protein>
<dbReference type="InterPro" id="IPR010095">
    <property type="entry name" value="Cas12f1-like_TNB"/>
</dbReference>
<feature type="domain" description="Cas12f1-like TNB" evidence="8">
    <location>
        <begin position="305"/>
        <end position="383"/>
    </location>
</feature>
<dbReference type="InterPro" id="IPR001959">
    <property type="entry name" value="Transposase"/>
</dbReference>
<evidence type="ECO:0000256" key="1">
    <source>
        <dbReference type="ARBA" id="ARBA00008761"/>
    </source>
</evidence>
<feature type="domain" description="Probable transposase IS891/IS1136/IS1341" evidence="7">
    <location>
        <begin position="175"/>
        <end position="291"/>
    </location>
</feature>
<dbReference type="EMBL" id="JQCL01000080">
    <property type="protein sequence ID" value="KRO08605.1"/>
    <property type="molecule type" value="Genomic_DNA"/>
</dbReference>
<evidence type="ECO:0000256" key="5">
    <source>
        <dbReference type="ARBA" id="ARBA00023125"/>
    </source>
</evidence>
<evidence type="ECO:0000256" key="4">
    <source>
        <dbReference type="ARBA" id="ARBA00022833"/>
    </source>
</evidence>
<name>A0A0R2MA71_9LACO</name>
<comment type="similarity">
    <text evidence="1">In the C-terminal section; belongs to the transposase 35 family.</text>
</comment>
<gene>
    <name evidence="10" type="ORF">IV64_GL000697</name>
</gene>
<evidence type="ECO:0000313" key="10">
    <source>
        <dbReference type="EMBL" id="KRO08605.1"/>
    </source>
</evidence>
<dbReference type="GO" id="GO:0003677">
    <property type="term" value="F:DNA binding"/>
    <property type="evidence" value="ECO:0007669"/>
    <property type="project" value="UniProtKB-KW"/>
</dbReference>
<dbReference type="Pfam" id="PF12323">
    <property type="entry name" value="HTH_OrfB_IS605"/>
    <property type="match status" value="1"/>
</dbReference>
<keyword evidence="3" id="KW-0479">Metal-binding</keyword>
<reference evidence="10 11" key="1">
    <citation type="journal article" date="2015" name="Genome Announc.">
        <title>Expanding the biotechnology potential of lactobacilli through comparative genomics of 213 strains and associated genera.</title>
        <authorList>
            <person name="Sun Z."/>
            <person name="Harris H.M."/>
            <person name="McCann A."/>
            <person name="Guo C."/>
            <person name="Argimon S."/>
            <person name="Zhang W."/>
            <person name="Yang X."/>
            <person name="Jeffery I.B."/>
            <person name="Cooney J.C."/>
            <person name="Kagawa T.F."/>
            <person name="Liu W."/>
            <person name="Song Y."/>
            <person name="Salvetti E."/>
            <person name="Wrobel A."/>
            <person name="Rasinkangas P."/>
            <person name="Parkhill J."/>
            <person name="Rea M.C."/>
            <person name="O'Sullivan O."/>
            <person name="Ritari J."/>
            <person name="Douillard F.P."/>
            <person name="Paul Ross R."/>
            <person name="Yang R."/>
            <person name="Briner A.E."/>
            <person name="Felis G.E."/>
            <person name="de Vos W.M."/>
            <person name="Barrangou R."/>
            <person name="Klaenhammer T.R."/>
            <person name="Caufield P.W."/>
            <person name="Cui Y."/>
            <person name="Zhang H."/>
            <person name="O'Toole P.W."/>
        </authorList>
    </citation>
    <scope>NUCLEOTIDE SEQUENCE [LARGE SCALE GENOMIC DNA]</scope>
    <source>
        <strain evidence="10 11">LMG 26013</strain>
    </source>
</reference>
<evidence type="ECO:0000259" key="8">
    <source>
        <dbReference type="Pfam" id="PF07282"/>
    </source>
</evidence>
<dbReference type="NCBIfam" id="TIGR01766">
    <property type="entry name" value="IS200/IS605 family accessory protein TnpB-like domain"/>
    <property type="match status" value="1"/>
</dbReference>
<keyword evidence="11" id="KW-1185">Reference proteome</keyword>
<evidence type="ECO:0000259" key="7">
    <source>
        <dbReference type="Pfam" id="PF01385"/>
    </source>
</evidence>
<dbReference type="Proteomes" id="UP000051783">
    <property type="component" value="Unassembled WGS sequence"/>
</dbReference>
<dbReference type="GO" id="GO:0046872">
    <property type="term" value="F:metal ion binding"/>
    <property type="evidence" value="ECO:0007669"/>
    <property type="project" value="UniProtKB-KW"/>
</dbReference>
<sequence>MGAMLMIRTQKVRIYPNRHMKKVLDSLCDYRRYCWNEGLATWNDMYDLYTLDSNSPGPSFYSVRNELVANKADWQYELSARTLQLAITDLGNAWKNFFDKAQPDWGKPTFKSKKAARQGFKTDRAKIVAGKLRLDKPRGTRDWYDITISKHTDLSGVLKVASIYRENGKYWASLPFEVELDTKPKTGDRSAVDVNVGHLNYTDGIIDTLPKRLRKLYQRIKFYQKQLAHKRVVNRKKATKSNNYGVMRAKLQRDYCKVANIQHDIMQKFTTKLVNDYDKIVIEDLSVKVMQMSHVASKGLQRSMFGYFRQTLSYKCKWYDKELILADSQYPSTQWCSKCGRIKSGSDKITLQGNASHQTKHNEYVCYGCGAILDRDENAVANLLDLI</sequence>
<dbReference type="Pfam" id="PF01385">
    <property type="entry name" value="OrfB_IS605"/>
    <property type="match status" value="1"/>
</dbReference>
<dbReference type="GO" id="GO:0006310">
    <property type="term" value="P:DNA recombination"/>
    <property type="evidence" value="ECO:0007669"/>
    <property type="project" value="UniProtKB-KW"/>
</dbReference>